<evidence type="ECO:0000259" key="4">
    <source>
        <dbReference type="PROSITE" id="PS51186"/>
    </source>
</evidence>
<dbReference type="AlphaFoldDB" id="A0A0R2BID1"/>
<dbReference type="EMBL" id="AYYK01000008">
    <property type="protein sequence ID" value="KRM79073.1"/>
    <property type="molecule type" value="Genomic_DNA"/>
</dbReference>
<reference evidence="5 6" key="1">
    <citation type="journal article" date="2015" name="Genome Announc.">
        <title>Expanding the biotechnology potential of lactobacilli through comparative genomics of 213 strains and associated genera.</title>
        <authorList>
            <person name="Sun Z."/>
            <person name="Harris H.M."/>
            <person name="McCann A."/>
            <person name="Guo C."/>
            <person name="Argimon S."/>
            <person name="Zhang W."/>
            <person name="Yang X."/>
            <person name="Jeffery I.B."/>
            <person name="Cooney J.C."/>
            <person name="Kagawa T.F."/>
            <person name="Liu W."/>
            <person name="Song Y."/>
            <person name="Salvetti E."/>
            <person name="Wrobel A."/>
            <person name="Rasinkangas P."/>
            <person name="Parkhill J."/>
            <person name="Rea M.C."/>
            <person name="O'Sullivan O."/>
            <person name="Ritari J."/>
            <person name="Douillard F.P."/>
            <person name="Paul Ross R."/>
            <person name="Yang R."/>
            <person name="Briner A.E."/>
            <person name="Felis G.E."/>
            <person name="de Vos W.M."/>
            <person name="Barrangou R."/>
            <person name="Klaenhammer T.R."/>
            <person name="Caufield P.W."/>
            <person name="Cui Y."/>
            <person name="Zhang H."/>
            <person name="O'Toole P.W."/>
        </authorList>
    </citation>
    <scope>NUCLEOTIDE SEQUENCE [LARGE SCALE GENOMIC DNA]</scope>
    <source>
        <strain evidence="5 6">DSM 20335</strain>
    </source>
</reference>
<organism evidence="5 6">
    <name type="scientific">Lapidilactobacillus dextrinicus DSM 20335</name>
    <dbReference type="NCBI Taxonomy" id="1423738"/>
    <lineage>
        <taxon>Bacteria</taxon>
        <taxon>Bacillati</taxon>
        <taxon>Bacillota</taxon>
        <taxon>Bacilli</taxon>
        <taxon>Lactobacillales</taxon>
        <taxon>Lactobacillaceae</taxon>
        <taxon>Lapidilactobacillus</taxon>
    </lineage>
</organism>
<comment type="similarity">
    <text evidence="3">Belongs to the acetyltransferase family. RimJ subfamily.</text>
</comment>
<evidence type="ECO:0000256" key="2">
    <source>
        <dbReference type="ARBA" id="ARBA00023315"/>
    </source>
</evidence>
<dbReference type="GO" id="GO:0008999">
    <property type="term" value="F:protein-N-terminal-alanine acetyltransferase activity"/>
    <property type="evidence" value="ECO:0007669"/>
    <property type="project" value="TreeGrafter"/>
</dbReference>
<dbReference type="PROSITE" id="PS51186">
    <property type="entry name" value="GNAT"/>
    <property type="match status" value="1"/>
</dbReference>
<evidence type="ECO:0000256" key="3">
    <source>
        <dbReference type="ARBA" id="ARBA00038502"/>
    </source>
</evidence>
<evidence type="ECO:0000313" key="5">
    <source>
        <dbReference type="EMBL" id="KRM79073.1"/>
    </source>
</evidence>
<keyword evidence="1" id="KW-0808">Transferase</keyword>
<dbReference type="PATRIC" id="fig|1423738.3.peg.232"/>
<sequence>MVDELENQTIYLRTFIDTDVAFILKLGSDDLYRQTAGFAAIHTAEEAQKILQIYQKHPNDYVICLKATNQPIGFIELNERGIDERSHLADTREVGFILLKEFWDQGYMTMALMLVFDHAFDEMKISEIWAGHYENNRRSAHFLQKIGFEFKYDVQMPFPFIEQANEKYYLLTPSRWQRFRDKLR</sequence>
<dbReference type="PANTHER" id="PTHR43792">
    <property type="entry name" value="GNAT FAMILY, PUTATIVE (AFU_ORTHOLOGUE AFUA_3G00765)-RELATED-RELATED"/>
    <property type="match status" value="1"/>
</dbReference>
<dbReference type="STRING" id="1423738.FC84_GL000231"/>
<feature type="domain" description="N-acetyltransferase" evidence="4">
    <location>
        <begin position="10"/>
        <end position="172"/>
    </location>
</feature>
<dbReference type="Gene3D" id="3.40.630.30">
    <property type="match status" value="1"/>
</dbReference>
<dbReference type="SUPFAM" id="SSF55729">
    <property type="entry name" value="Acyl-CoA N-acyltransferases (Nat)"/>
    <property type="match status" value="1"/>
</dbReference>
<dbReference type="InterPro" id="IPR000182">
    <property type="entry name" value="GNAT_dom"/>
</dbReference>
<dbReference type="InterPro" id="IPR051531">
    <property type="entry name" value="N-acetyltransferase"/>
</dbReference>
<dbReference type="InterPro" id="IPR016181">
    <property type="entry name" value="Acyl_CoA_acyltransferase"/>
</dbReference>
<evidence type="ECO:0000313" key="6">
    <source>
        <dbReference type="Proteomes" id="UP000051813"/>
    </source>
</evidence>
<dbReference type="PANTHER" id="PTHR43792:SF8">
    <property type="entry name" value="[RIBOSOMAL PROTEIN US5]-ALANINE N-ACETYLTRANSFERASE"/>
    <property type="match status" value="1"/>
</dbReference>
<protein>
    <recommendedName>
        <fullName evidence="4">N-acetyltransferase domain-containing protein</fullName>
    </recommendedName>
</protein>
<accession>A0A0R2BID1</accession>
<evidence type="ECO:0000256" key="1">
    <source>
        <dbReference type="ARBA" id="ARBA00022679"/>
    </source>
</evidence>
<dbReference type="Proteomes" id="UP000051813">
    <property type="component" value="Unassembled WGS sequence"/>
</dbReference>
<dbReference type="Pfam" id="PF13302">
    <property type="entry name" value="Acetyltransf_3"/>
    <property type="match status" value="1"/>
</dbReference>
<dbReference type="GO" id="GO:0005737">
    <property type="term" value="C:cytoplasm"/>
    <property type="evidence" value="ECO:0007669"/>
    <property type="project" value="TreeGrafter"/>
</dbReference>
<keyword evidence="6" id="KW-1185">Reference proteome</keyword>
<gene>
    <name evidence="5" type="ORF">FC84_GL000231</name>
</gene>
<name>A0A0R2BID1_9LACO</name>
<proteinExistence type="inferred from homology"/>
<keyword evidence="2" id="KW-0012">Acyltransferase</keyword>
<comment type="caution">
    <text evidence="5">The sequence shown here is derived from an EMBL/GenBank/DDBJ whole genome shotgun (WGS) entry which is preliminary data.</text>
</comment>